<sequence length="87" mass="9632">MAFTHLSELIALSRVLVSIMAHPACQKRVQSAVEKVRSATRELLEHAKADAFNQFALTGTAEHYAQMHKNALMAEMALKQLLNQTVA</sequence>
<dbReference type="WBParaSite" id="GPLIN_001374700">
    <property type="protein sequence ID" value="GPLIN_001374700"/>
    <property type="gene ID" value="GPLIN_001374700"/>
</dbReference>
<dbReference type="GO" id="GO:0003779">
    <property type="term" value="F:actin binding"/>
    <property type="evidence" value="ECO:0007669"/>
    <property type="project" value="InterPro"/>
</dbReference>
<dbReference type="InterPro" id="IPR035964">
    <property type="entry name" value="I/LWEQ_dom_sf"/>
</dbReference>
<reference evidence="2" key="2">
    <citation type="submission" date="2014-05" db="EMBL/GenBank/DDBJ databases">
        <title>The genome and life-stage specific transcriptomes of Globodera pallida elucidate key aspects of plant parasitism by a cyst nematode.</title>
        <authorList>
            <person name="Cotton J.A."/>
            <person name="Lilley C.J."/>
            <person name="Jones L.M."/>
            <person name="Kikuchi T."/>
            <person name="Reid A.J."/>
            <person name="Thorpe P."/>
            <person name="Tsai I.J."/>
            <person name="Beasley H."/>
            <person name="Blok V."/>
            <person name="Cock P.J.A."/>
            <person name="Van den Akker S.E."/>
            <person name="Holroyd N."/>
            <person name="Hunt M."/>
            <person name="Mantelin S."/>
            <person name="Naghra H."/>
            <person name="Pain A."/>
            <person name="Palomares-Rius J.E."/>
            <person name="Zarowiecki M."/>
            <person name="Berriman M."/>
            <person name="Jones J.T."/>
            <person name="Urwin P.E."/>
        </authorList>
    </citation>
    <scope>NUCLEOTIDE SEQUENCE [LARGE SCALE GENOMIC DNA]</scope>
    <source>
        <strain evidence="2">Lindley</strain>
    </source>
</reference>
<proteinExistence type="predicted"/>
<evidence type="ECO:0000313" key="2">
    <source>
        <dbReference type="Proteomes" id="UP000050741"/>
    </source>
</evidence>
<dbReference type="SUPFAM" id="SSF109885">
    <property type="entry name" value="I/LWEQ domain"/>
    <property type="match status" value="1"/>
</dbReference>
<protein>
    <submittedName>
        <fullName evidence="3">Focal_AT domain-containing protein</fullName>
    </submittedName>
</protein>
<evidence type="ECO:0000313" key="3">
    <source>
        <dbReference type="WBParaSite" id="GPLIN_001374700"/>
    </source>
</evidence>
<reference evidence="3" key="3">
    <citation type="submission" date="2016-06" db="UniProtKB">
        <authorList>
            <consortium name="WormBaseParasite"/>
        </authorList>
    </citation>
    <scope>IDENTIFICATION</scope>
</reference>
<evidence type="ECO:0000256" key="1">
    <source>
        <dbReference type="SAM" id="SignalP"/>
    </source>
</evidence>
<dbReference type="Proteomes" id="UP000050741">
    <property type="component" value="Unassembled WGS sequence"/>
</dbReference>
<accession>A0A183CLJ1</accession>
<keyword evidence="2" id="KW-1185">Reference proteome</keyword>
<keyword evidence="1" id="KW-0732">Signal</keyword>
<feature type="chain" id="PRO_5008147769" evidence="1">
    <location>
        <begin position="22"/>
        <end position="87"/>
    </location>
</feature>
<dbReference type="AlphaFoldDB" id="A0A183CLJ1"/>
<name>A0A183CLJ1_GLOPA</name>
<reference evidence="2" key="1">
    <citation type="submission" date="2013-12" db="EMBL/GenBank/DDBJ databases">
        <authorList>
            <person name="Aslett M."/>
        </authorList>
    </citation>
    <scope>NUCLEOTIDE SEQUENCE [LARGE SCALE GENOMIC DNA]</scope>
    <source>
        <strain evidence="2">Lindley</strain>
    </source>
</reference>
<feature type="signal peptide" evidence="1">
    <location>
        <begin position="1"/>
        <end position="21"/>
    </location>
</feature>
<dbReference type="Gene3D" id="1.20.120.230">
    <property type="entry name" value="Alpha-catenin/vinculin-like"/>
    <property type="match status" value="1"/>
</dbReference>
<organism evidence="2 3">
    <name type="scientific">Globodera pallida</name>
    <name type="common">Potato cyst nematode worm</name>
    <name type="synonym">Heterodera pallida</name>
    <dbReference type="NCBI Taxonomy" id="36090"/>
    <lineage>
        <taxon>Eukaryota</taxon>
        <taxon>Metazoa</taxon>
        <taxon>Ecdysozoa</taxon>
        <taxon>Nematoda</taxon>
        <taxon>Chromadorea</taxon>
        <taxon>Rhabditida</taxon>
        <taxon>Tylenchina</taxon>
        <taxon>Tylenchomorpha</taxon>
        <taxon>Tylenchoidea</taxon>
        <taxon>Heteroderidae</taxon>
        <taxon>Heteroderinae</taxon>
        <taxon>Globodera</taxon>
    </lineage>
</organism>